<protein>
    <submittedName>
        <fullName evidence="4">Phytanoyl- dioxygenase family protein</fullName>
    </submittedName>
</protein>
<dbReference type="InterPro" id="IPR056884">
    <property type="entry name" value="NPHP3-like_N"/>
</dbReference>
<evidence type="ECO:0000256" key="1">
    <source>
        <dbReference type="ARBA" id="ARBA00022737"/>
    </source>
</evidence>
<dbReference type="Pfam" id="PF24809">
    <property type="entry name" value="DUF7708"/>
    <property type="match status" value="1"/>
</dbReference>
<evidence type="ECO:0000259" key="2">
    <source>
        <dbReference type="Pfam" id="PF24809"/>
    </source>
</evidence>
<proteinExistence type="predicted"/>
<reference evidence="4" key="1">
    <citation type="submission" date="2023-02" db="EMBL/GenBank/DDBJ databases">
        <title>Colletotrichum kahawae CIFC_Que2 genome sequencing and assembly.</title>
        <authorList>
            <person name="Baroncelli R."/>
        </authorList>
    </citation>
    <scope>NUCLEOTIDE SEQUENCE</scope>
    <source>
        <strain evidence="4">CIFC_Que2</strain>
    </source>
</reference>
<evidence type="ECO:0000313" key="5">
    <source>
        <dbReference type="Proteomes" id="UP001281614"/>
    </source>
</evidence>
<sequence>MNNISESRQIVRAYSFEVEERLPPERDAHDLAHVLAQNQGSRDDARDPWRSFFESSFDSEESSNPITQVLAVETSQLCEKWKVFVESSTARDRMNIKLSEPTMNGVIDAVHEVQRAWDSKRSNGRLGRAKRLLHRFCGTLKSHQSLLEILPSGNEYVSIFTGTLSVLIQASANHEKIAEGLSESLCIISQHVDDCRTDLKLFNMADMQALIAELYAHIFLFLGSIMDWMMKKRVKRLLDSFNDDLPSIFENEMNKIKGISDRIRNLASQKSRAELRSTRLTVESSARDLRAGFEGEKRHQAEMKHYAESIMREQSRISGMWTAERQQQLADSIFNMLEEKAIRWLENNRAETNRQRLSSTNFISLGEPTQGLAANCAGVVSEHASEAVAICSRQLEDFFYRDRIRLSHEAFDSIMVPPESFREIGDWARASAPNLLWLEGPPVDGDDFENPVTMMAATVIALAEKTKLPVISYFCELRRGEKLRNGNDSMEAQAMLSLVYALIRQLIELLPPFLDTGVDLSEGRFKALDGSLGTWSQATSILTDLGELMPGPVLCIIDGLHWLTDRGTDNYLSDLLKILRGDKWKVLLFTTGRSVVLQDELSRSEISTVDVRSFGRGVALDRQDFDE</sequence>
<feature type="domain" description="Nephrocystin 3-like N-terminal" evidence="3">
    <location>
        <begin position="424"/>
        <end position="593"/>
    </location>
</feature>
<accession>A0AAE0DCL7</accession>
<feature type="domain" description="DUF7708" evidence="2">
    <location>
        <begin position="132"/>
        <end position="275"/>
    </location>
</feature>
<dbReference type="AlphaFoldDB" id="A0AAE0DCL7"/>
<keyword evidence="1" id="KW-0677">Repeat</keyword>
<dbReference type="PANTHER" id="PTHR40619">
    <property type="entry name" value="FUNGAL STAND N-TERMINAL GOODBYE DOMAIN-CONTAINING PROTEIN"/>
    <property type="match status" value="1"/>
</dbReference>
<dbReference type="InterPro" id="IPR056125">
    <property type="entry name" value="DUF7708"/>
</dbReference>
<dbReference type="Proteomes" id="UP001281614">
    <property type="component" value="Unassembled WGS sequence"/>
</dbReference>
<organism evidence="4 5">
    <name type="scientific">Colletotrichum kahawae</name>
    <name type="common">Coffee berry disease fungus</name>
    <dbReference type="NCBI Taxonomy" id="34407"/>
    <lineage>
        <taxon>Eukaryota</taxon>
        <taxon>Fungi</taxon>
        <taxon>Dikarya</taxon>
        <taxon>Ascomycota</taxon>
        <taxon>Pezizomycotina</taxon>
        <taxon>Sordariomycetes</taxon>
        <taxon>Hypocreomycetidae</taxon>
        <taxon>Glomerellales</taxon>
        <taxon>Glomerellaceae</taxon>
        <taxon>Colletotrichum</taxon>
        <taxon>Colletotrichum gloeosporioides species complex</taxon>
    </lineage>
</organism>
<keyword evidence="4" id="KW-0560">Oxidoreductase</keyword>
<name>A0AAE0DCL7_COLKA</name>
<dbReference type="GO" id="GO:0051213">
    <property type="term" value="F:dioxygenase activity"/>
    <property type="evidence" value="ECO:0007669"/>
    <property type="project" value="UniProtKB-KW"/>
</dbReference>
<keyword evidence="4" id="KW-0223">Dioxygenase</keyword>
<comment type="caution">
    <text evidence="4">The sequence shown here is derived from an EMBL/GenBank/DDBJ whole genome shotgun (WGS) entry which is preliminary data.</text>
</comment>
<dbReference type="EMBL" id="VYYT01000030">
    <property type="protein sequence ID" value="KAK2776167.1"/>
    <property type="molecule type" value="Genomic_DNA"/>
</dbReference>
<gene>
    <name evidence="4" type="ORF">CKAH01_12531</name>
</gene>
<evidence type="ECO:0000313" key="4">
    <source>
        <dbReference type="EMBL" id="KAK2776167.1"/>
    </source>
</evidence>
<dbReference type="PANTHER" id="PTHR40619:SF3">
    <property type="entry name" value="FUNGAL STAND N-TERMINAL GOODBYE DOMAIN-CONTAINING PROTEIN"/>
    <property type="match status" value="1"/>
</dbReference>
<evidence type="ECO:0000259" key="3">
    <source>
        <dbReference type="Pfam" id="PF24883"/>
    </source>
</evidence>
<keyword evidence="5" id="KW-1185">Reference proteome</keyword>
<dbReference type="Pfam" id="PF24883">
    <property type="entry name" value="NPHP3_N"/>
    <property type="match status" value="1"/>
</dbReference>